<dbReference type="EMBL" id="PZQS01000004">
    <property type="protein sequence ID" value="PVD32061.1"/>
    <property type="molecule type" value="Genomic_DNA"/>
</dbReference>
<dbReference type="AlphaFoldDB" id="A0A2T7PF59"/>
<proteinExistence type="predicted"/>
<evidence type="ECO:0000313" key="2">
    <source>
        <dbReference type="EMBL" id="PVD32061.1"/>
    </source>
</evidence>
<accession>A0A2T7PF59</accession>
<evidence type="ECO:0000313" key="3">
    <source>
        <dbReference type="Proteomes" id="UP000245119"/>
    </source>
</evidence>
<sequence>MWKRQTDRWMNGAEDVNGGQSLRRLTSGAMSGGVKIKEMVDEEEVEKLSAQKKSQVIHDADEPRWRQSIRDQMETELERRVREALSTPPQERLERQRQQAARQRLRQPRPEQHQSSALEGPASTERHHELLPFSGGTGGVHLRDELCKSNQDEFPGVFGLDSFSEGIKNIREDYTNVIDRYAGNKPKARHFYTKEGFLKAIKTGSLPAGVQVLGETGRYVDKYGVMRNSDGPFWPLECVPLFPTPKFKWWGDTSSELLYFHLPGKFCGLLIGS</sequence>
<gene>
    <name evidence="2" type="ORF">C0Q70_07488</name>
</gene>
<keyword evidence="3" id="KW-1185">Reference proteome</keyword>
<protein>
    <submittedName>
        <fullName evidence="2">Uncharacterized protein</fullName>
    </submittedName>
</protein>
<feature type="region of interest" description="Disordered" evidence="1">
    <location>
        <begin position="43"/>
        <end position="135"/>
    </location>
</feature>
<name>A0A2T7PF59_POMCA</name>
<organism evidence="2 3">
    <name type="scientific">Pomacea canaliculata</name>
    <name type="common">Golden apple snail</name>
    <dbReference type="NCBI Taxonomy" id="400727"/>
    <lineage>
        <taxon>Eukaryota</taxon>
        <taxon>Metazoa</taxon>
        <taxon>Spiralia</taxon>
        <taxon>Lophotrochozoa</taxon>
        <taxon>Mollusca</taxon>
        <taxon>Gastropoda</taxon>
        <taxon>Caenogastropoda</taxon>
        <taxon>Architaenioglossa</taxon>
        <taxon>Ampullarioidea</taxon>
        <taxon>Ampullariidae</taxon>
        <taxon>Pomacea</taxon>
    </lineage>
</organism>
<comment type="caution">
    <text evidence="2">The sequence shown here is derived from an EMBL/GenBank/DDBJ whole genome shotgun (WGS) entry which is preliminary data.</text>
</comment>
<reference evidence="2 3" key="1">
    <citation type="submission" date="2018-04" db="EMBL/GenBank/DDBJ databases">
        <title>The genome of golden apple snail Pomacea canaliculata provides insight into stress tolerance and invasive adaptation.</title>
        <authorList>
            <person name="Liu C."/>
            <person name="Liu B."/>
            <person name="Ren Y."/>
            <person name="Zhang Y."/>
            <person name="Wang H."/>
            <person name="Li S."/>
            <person name="Jiang F."/>
            <person name="Yin L."/>
            <person name="Zhang G."/>
            <person name="Qian W."/>
            <person name="Fan W."/>
        </authorList>
    </citation>
    <scope>NUCLEOTIDE SEQUENCE [LARGE SCALE GENOMIC DNA]</scope>
    <source>
        <strain evidence="2">SZHN2017</strain>
        <tissue evidence="2">Muscle</tissue>
    </source>
</reference>
<feature type="compositionally biased region" description="Basic and acidic residues" evidence="1">
    <location>
        <begin position="56"/>
        <end position="83"/>
    </location>
</feature>
<evidence type="ECO:0000256" key="1">
    <source>
        <dbReference type="SAM" id="MobiDB-lite"/>
    </source>
</evidence>
<dbReference type="Proteomes" id="UP000245119">
    <property type="component" value="Linkage Group LG4"/>
</dbReference>